<dbReference type="Proteomes" id="UP000229641">
    <property type="component" value="Unassembled WGS sequence"/>
</dbReference>
<evidence type="ECO:0000256" key="2">
    <source>
        <dbReference type="ARBA" id="ARBA00022691"/>
    </source>
</evidence>
<evidence type="ECO:0000256" key="4">
    <source>
        <dbReference type="ARBA" id="ARBA00023004"/>
    </source>
</evidence>
<evidence type="ECO:0000256" key="5">
    <source>
        <dbReference type="ARBA" id="ARBA00023014"/>
    </source>
</evidence>
<feature type="domain" description="Radical SAM core" evidence="6">
    <location>
        <begin position="23"/>
        <end position="233"/>
    </location>
</feature>
<keyword evidence="2" id="KW-0949">S-adenosyl-L-methionine</keyword>
<keyword evidence="5" id="KW-0411">Iron-sulfur</keyword>
<comment type="cofactor">
    <cofactor evidence="1">
        <name>[4Fe-4S] cluster</name>
        <dbReference type="ChEBI" id="CHEBI:49883"/>
    </cofactor>
</comment>
<organism evidence="7 8">
    <name type="scientific">Candidatus Ghiorseimicrobium undicola</name>
    <dbReference type="NCBI Taxonomy" id="1974746"/>
    <lineage>
        <taxon>Bacteria</taxon>
        <taxon>Pseudomonadati</taxon>
        <taxon>Candidatus Omnitrophota</taxon>
        <taxon>Candidatus Ghiorseimicrobium</taxon>
    </lineage>
</organism>
<dbReference type="EMBL" id="PCWA01000076">
    <property type="protein sequence ID" value="PIQ88987.1"/>
    <property type="molecule type" value="Genomic_DNA"/>
</dbReference>
<dbReference type="InterPro" id="IPR007197">
    <property type="entry name" value="rSAM"/>
</dbReference>
<comment type="caution">
    <text evidence="7">The sequence shown here is derived from an EMBL/GenBank/DDBJ whole genome shotgun (WGS) entry which is preliminary data.</text>
</comment>
<dbReference type="Pfam" id="PF04055">
    <property type="entry name" value="Radical_SAM"/>
    <property type="match status" value="1"/>
</dbReference>
<dbReference type="CDD" id="cd01335">
    <property type="entry name" value="Radical_SAM"/>
    <property type="match status" value="1"/>
</dbReference>
<dbReference type="GO" id="GO:0003824">
    <property type="term" value="F:catalytic activity"/>
    <property type="evidence" value="ECO:0007669"/>
    <property type="project" value="InterPro"/>
</dbReference>
<dbReference type="AlphaFoldDB" id="A0A2H0LX88"/>
<dbReference type="SUPFAM" id="SSF102114">
    <property type="entry name" value="Radical SAM enzymes"/>
    <property type="match status" value="1"/>
</dbReference>
<dbReference type="InterPro" id="IPR058240">
    <property type="entry name" value="rSAM_sf"/>
</dbReference>
<dbReference type="InterPro" id="IPR050377">
    <property type="entry name" value="Radical_SAM_PqqE_MftC-like"/>
</dbReference>
<dbReference type="PANTHER" id="PTHR11228:SF7">
    <property type="entry name" value="PQQA PEPTIDE CYCLASE"/>
    <property type="match status" value="1"/>
</dbReference>
<evidence type="ECO:0000313" key="7">
    <source>
        <dbReference type="EMBL" id="PIQ88987.1"/>
    </source>
</evidence>
<dbReference type="GO" id="GO:0046872">
    <property type="term" value="F:metal ion binding"/>
    <property type="evidence" value="ECO:0007669"/>
    <property type="project" value="UniProtKB-KW"/>
</dbReference>
<sequence>MKQKIKYLFYAVSYLFKTKILRQEIPFIGGLVINEKCNLHCKQCDVNNRAIPDLSYEDIKKGLQIFYDKGIRSVFIEGGEPSLWRDRNYRLDDVVKLAREIGFHLVSIYTNGTFPINFSTDSVFVSIDGLKDTTNDLRGNGINIYDRVIKNIQESEHSNIIINYTINSRNESEIEAFCDEMSKIKQVRGIFFYFHTPYFGFDRHFLDMEQKRKIIKRILDLKRKGYKIFNSYACLKSVFKDNWIRPSKICYVYADNKLYQCCRALGNDDACKNCGYLGYPEIIYILKLKPSAIISALNYLPRK</sequence>
<reference evidence="7 8" key="1">
    <citation type="submission" date="2017-09" db="EMBL/GenBank/DDBJ databases">
        <title>Depth-based differentiation of microbial function through sediment-hosted aquifers and enrichment of novel symbionts in the deep terrestrial subsurface.</title>
        <authorList>
            <person name="Probst A.J."/>
            <person name="Ladd B."/>
            <person name="Jarett J.K."/>
            <person name="Geller-Mcgrath D.E."/>
            <person name="Sieber C.M."/>
            <person name="Emerson J.B."/>
            <person name="Anantharaman K."/>
            <person name="Thomas B.C."/>
            <person name="Malmstrom R."/>
            <person name="Stieglmeier M."/>
            <person name="Klingl A."/>
            <person name="Woyke T."/>
            <person name="Ryan C.M."/>
            <person name="Banfield J.F."/>
        </authorList>
    </citation>
    <scope>NUCLEOTIDE SEQUENCE [LARGE SCALE GENOMIC DNA]</scope>
    <source>
        <strain evidence="7">CG11_big_fil_rev_8_21_14_0_20_42_13</strain>
    </source>
</reference>
<dbReference type="Gene3D" id="3.20.20.70">
    <property type="entry name" value="Aldolase class I"/>
    <property type="match status" value="1"/>
</dbReference>
<keyword evidence="4" id="KW-0408">Iron</keyword>
<evidence type="ECO:0000256" key="3">
    <source>
        <dbReference type="ARBA" id="ARBA00022723"/>
    </source>
</evidence>
<gene>
    <name evidence="7" type="ORF">COV72_05380</name>
</gene>
<protein>
    <recommendedName>
        <fullName evidence="6">Radical SAM core domain-containing protein</fullName>
    </recommendedName>
</protein>
<dbReference type="PROSITE" id="PS51918">
    <property type="entry name" value="RADICAL_SAM"/>
    <property type="match status" value="1"/>
</dbReference>
<evidence type="ECO:0000259" key="6">
    <source>
        <dbReference type="PROSITE" id="PS51918"/>
    </source>
</evidence>
<name>A0A2H0LX88_9BACT</name>
<evidence type="ECO:0000313" key="8">
    <source>
        <dbReference type="Proteomes" id="UP000229641"/>
    </source>
</evidence>
<proteinExistence type="predicted"/>
<keyword evidence="3" id="KW-0479">Metal-binding</keyword>
<dbReference type="InterPro" id="IPR013785">
    <property type="entry name" value="Aldolase_TIM"/>
</dbReference>
<dbReference type="PANTHER" id="PTHR11228">
    <property type="entry name" value="RADICAL SAM DOMAIN PROTEIN"/>
    <property type="match status" value="1"/>
</dbReference>
<accession>A0A2H0LX88</accession>
<dbReference type="SFLD" id="SFLDG01067">
    <property type="entry name" value="SPASM/twitch_domain_containing"/>
    <property type="match status" value="1"/>
</dbReference>
<dbReference type="SFLD" id="SFLDS00029">
    <property type="entry name" value="Radical_SAM"/>
    <property type="match status" value="1"/>
</dbReference>
<dbReference type="GO" id="GO:0051536">
    <property type="term" value="F:iron-sulfur cluster binding"/>
    <property type="evidence" value="ECO:0007669"/>
    <property type="project" value="UniProtKB-KW"/>
</dbReference>
<evidence type="ECO:0000256" key="1">
    <source>
        <dbReference type="ARBA" id="ARBA00001966"/>
    </source>
</evidence>